<feature type="compositionally biased region" description="Pro residues" evidence="2">
    <location>
        <begin position="1157"/>
        <end position="1167"/>
    </location>
</feature>
<proteinExistence type="predicted"/>
<dbReference type="PANTHER" id="PTHR28093:SF1">
    <property type="entry name" value="MORPHOGENESIS-RELATED PROTEIN MSB1"/>
    <property type="match status" value="1"/>
</dbReference>
<feature type="compositionally biased region" description="Low complexity" evidence="2">
    <location>
        <begin position="1143"/>
        <end position="1156"/>
    </location>
</feature>
<reference evidence="4 5" key="1">
    <citation type="journal article" date="2016" name="Proc. Natl. Acad. Sci. U.S.A.">
        <title>Comparative genomics of biotechnologically important yeasts.</title>
        <authorList>
            <person name="Riley R."/>
            <person name="Haridas S."/>
            <person name="Wolfe K.H."/>
            <person name="Lopes M.R."/>
            <person name="Hittinger C.T."/>
            <person name="Goeker M."/>
            <person name="Salamov A.A."/>
            <person name="Wisecaver J.H."/>
            <person name="Long T.M."/>
            <person name="Calvey C.H."/>
            <person name="Aerts A.L."/>
            <person name="Barry K.W."/>
            <person name="Choi C."/>
            <person name="Clum A."/>
            <person name="Coughlan A.Y."/>
            <person name="Deshpande S."/>
            <person name="Douglass A.P."/>
            <person name="Hanson S.J."/>
            <person name="Klenk H.-P."/>
            <person name="LaButti K.M."/>
            <person name="Lapidus A."/>
            <person name="Lindquist E.A."/>
            <person name="Lipzen A.M."/>
            <person name="Meier-Kolthoff J.P."/>
            <person name="Ohm R.A."/>
            <person name="Otillar R.P."/>
            <person name="Pangilinan J.L."/>
            <person name="Peng Y."/>
            <person name="Rokas A."/>
            <person name="Rosa C.A."/>
            <person name="Scheuner C."/>
            <person name="Sibirny A.A."/>
            <person name="Slot J.C."/>
            <person name="Stielow J.B."/>
            <person name="Sun H."/>
            <person name="Kurtzman C.P."/>
            <person name="Blackwell M."/>
            <person name="Grigoriev I.V."/>
            <person name="Jeffries T.W."/>
        </authorList>
    </citation>
    <scope>NUCLEOTIDE SEQUENCE [LARGE SCALE GENOMIC DNA]</scope>
    <source>
        <strain evidence="4 5">NRRL Y-2026</strain>
    </source>
</reference>
<feature type="compositionally biased region" description="Low complexity" evidence="2">
    <location>
        <begin position="1126"/>
        <end position="1135"/>
    </location>
</feature>
<feature type="region of interest" description="Disordered" evidence="2">
    <location>
        <begin position="750"/>
        <end position="827"/>
    </location>
</feature>
<feature type="compositionally biased region" description="Polar residues" evidence="2">
    <location>
        <begin position="948"/>
        <end position="962"/>
    </location>
</feature>
<dbReference type="GeneID" id="30177458"/>
<name>A0A1E3NMR3_9ASCO</name>
<dbReference type="InterPro" id="IPR037508">
    <property type="entry name" value="Msb1/Mug8"/>
</dbReference>
<feature type="compositionally biased region" description="Low complexity" evidence="2">
    <location>
        <begin position="1058"/>
        <end position="1068"/>
    </location>
</feature>
<organism evidence="4 5">
    <name type="scientific">Pichia membranifaciens NRRL Y-2026</name>
    <dbReference type="NCBI Taxonomy" id="763406"/>
    <lineage>
        <taxon>Eukaryota</taxon>
        <taxon>Fungi</taxon>
        <taxon>Dikarya</taxon>
        <taxon>Ascomycota</taxon>
        <taxon>Saccharomycotina</taxon>
        <taxon>Pichiomycetes</taxon>
        <taxon>Pichiales</taxon>
        <taxon>Pichiaceae</taxon>
        <taxon>Pichia</taxon>
    </lineage>
</organism>
<feature type="compositionally biased region" description="Pro residues" evidence="2">
    <location>
        <begin position="1116"/>
        <end position="1125"/>
    </location>
</feature>
<feature type="compositionally biased region" description="Basic and acidic residues" evidence="2">
    <location>
        <begin position="993"/>
        <end position="1005"/>
    </location>
</feature>
<dbReference type="AlphaFoldDB" id="A0A1E3NMR3"/>
<dbReference type="STRING" id="763406.A0A1E3NMR3"/>
<accession>A0A1E3NMR3</accession>
<gene>
    <name evidence="4" type="ORF">PICMEDRAFT_15328</name>
</gene>
<feature type="region of interest" description="Disordered" evidence="2">
    <location>
        <begin position="1219"/>
        <end position="1257"/>
    </location>
</feature>
<feature type="compositionally biased region" description="Polar residues" evidence="2">
    <location>
        <begin position="750"/>
        <end position="766"/>
    </location>
</feature>
<feature type="region of interest" description="Disordered" evidence="2">
    <location>
        <begin position="868"/>
        <end position="925"/>
    </location>
</feature>
<evidence type="ECO:0000313" key="5">
    <source>
        <dbReference type="Proteomes" id="UP000094455"/>
    </source>
</evidence>
<evidence type="ECO:0000256" key="2">
    <source>
        <dbReference type="SAM" id="MobiDB-lite"/>
    </source>
</evidence>
<feature type="compositionally biased region" description="Low complexity" evidence="2">
    <location>
        <begin position="813"/>
        <end position="827"/>
    </location>
</feature>
<dbReference type="PANTHER" id="PTHR28093">
    <property type="entry name" value="MORPHOGENESIS-RELATED PROTEIN MSB1"/>
    <property type="match status" value="1"/>
</dbReference>
<feature type="compositionally biased region" description="Low complexity" evidence="2">
    <location>
        <begin position="779"/>
        <end position="799"/>
    </location>
</feature>
<evidence type="ECO:0000313" key="4">
    <source>
        <dbReference type="EMBL" id="ODQ47366.1"/>
    </source>
</evidence>
<sequence length="1268" mass="142180">MNGEDVAKESFIYSPDVAPEALREFKSTYKRKTDEQYLLEKKYDITFERKHIKDLVHLITSEIKKKGTKTPMLMLPFRPAHHDVDLKTFLNSVFYRGMPVEEQVAKKIIRKTDECILMSALKFLWCRLPGKAIIGWKAYTKFVKLEDSAGFPDKAFLEFMPNCLSSGAHASIVYDFFDLIVALVLNSKENLMSARKLSKMCGLWAFNPVRNQASGAPSFERGLYEWIPAGDAMYHLLLSFVKAMPPNGDVTRLPKLFQVLLKSSDYPPLPTSATLETSRPLQEIPMVTIRANTPSANPAELLTRVSKTLKFDDATLFYTREDFLLLKRLFKEKDQVVEKLSSEGTRLLENLCLYDSDLMCDGDNSSSLKFKLVPGWSTDMTSRKLAPSKKGVHEIFTAVIGRASIDDYFIWTWLASLGVEETDLKKKTFGKTYIMEVELAEGFKKWVIVEEQDLERDGYDIELEIKQEKLKQLEQKIQLAEIEAKKVKQDAQHEKKKLVLEKVDVKELKTQQPTSLPPPPVPRKDYDADEIPPRSKSRKPPPQNGTTSSNVSGSPAPAPTMIPPPRSDKRAESPHYMEIQEPEPQSMPAKRYATKVVNNEEIRISLPILDAEDTFLRFDALGISEADLQSPSKTQAHLYVPAINSNEYAYGNGFGNNRFTNGENNENVSSNGMMNGNHNGFTNVDENGNLNYANGVHTNVKHANGAQAQRQMYTPSNGTPSPTNYYSPLQSPENSAAINYEMYMQSPTKGQFSDQIYPDQQHNNKQSPPPSRSPRQKYSTSPVSKSPQMSSSPPRSASPALNMKYQGSPRGYQNSPQQIQPQRSPIQQQNIQPFVSPNVQPALQNLQSPTHQSADQTAQQLPLSPIQQQIPHPVPNTAPSSRSFGNECEKIPNLPPPPEIGDRTPGDMASGERSESELTALSRSPVINEIDELEVELKDCMDDLENSSDTLTVQSRNVSNSSRLRKAPPLADPLNFSVSSESSSAYPATTIGGRDHHTKFSEDLRNAPLPAKPNATIDGPQQGILPPKQAVRNSSNPNRALSPAQKPNHQLPARHFSPQPHHSQQYPPQQYPPQQYPPQQYPPSGYPPQYPPHSPQGYPPQLFPPQGYSSQGFPPQGFPPPPQQQYPPRQYSPQGYFPPPTQFSPRQYPPQQFSPRQYPPPQFPPNPAGKRVSKSPRNQMPPHYASPTPNMGKPFPPYPQGVYYPPMPPNQFGVQIAHPSHEEQKTSSHSKNIIQHLPPSNRVDKLHGPQNLNKRNARDAFMTGNFGI</sequence>
<feature type="compositionally biased region" description="Polar residues" evidence="2">
    <location>
        <begin position="544"/>
        <end position="553"/>
    </location>
</feature>
<feature type="region of interest" description="Disordered" evidence="2">
    <location>
        <begin position="948"/>
        <end position="1199"/>
    </location>
</feature>
<keyword evidence="1" id="KW-0175">Coiled coil</keyword>
<dbReference type="Proteomes" id="UP000094455">
    <property type="component" value="Unassembled WGS sequence"/>
</dbReference>
<protein>
    <recommendedName>
        <fullName evidence="3">Meiotically up-regulated protein Msb1/Mug8 domain-containing protein</fullName>
    </recommendedName>
</protein>
<dbReference type="Pfam" id="PF08101">
    <property type="entry name" value="Msb1-Mug8_dom"/>
    <property type="match status" value="1"/>
</dbReference>
<feature type="coiled-coil region" evidence="1">
    <location>
        <begin position="456"/>
        <end position="497"/>
    </location>
</feature>
<dbReference type="InterPro" id="IPR012965">
    <property type="entry name" value="Msb1/Mug8_dom"/>
</dbReference>
<feature type="compositionally biased region" description="Pro residues" evidence="2">
    <location>
        <begin position="1069"/>
        <end position="1103"/>
    </location>
</feature>
<dbReference type="CDD" id="cd04401">
    <property type="entry name" value="RhoGAP_fMSB1"/>
    <property type="match status" value="1"/>
</dbReference>
<dbReference type="RefSeq" id="XP_019018479.1">
    <property type="nucleotide sequence ID" value="XM_019160771.1"/>
</dbReference>
<dbReference type="GO" id="GO:0005934">
    <property type="term" value="C:cellular bud tip"/>
    <property type="evidence" value="ECO:0007669"/>
    <property type="project" value="TreeGrafter"/>
</dbReference>
<feature type="domain" description="Meiotically up-regulated protein Msb1/Mug8" evidence="3">
    <location>
        <begin position="47"/>
        <end position="452"/>
    </location>
</feature>
<evidence type="ECO:0000259" key="3">
    <source>
        <dbReference type="Pfam" id="PF08101"/>
    </source>
</evidence>
<feature type="region of interest" description="Disordered" evidence="2">
    <location>
        <begin position="711"/>
        <end position="731"/>
    </location>
</feature>
<dbReference type="GO" id="GO:0005935">
    <property type="term" value="C:cellular bud neck"/>
    <property type="evidence" value="ECO:0007669"/>
    <property type="project" value="TreeGrafter"/>
</dbReference>
<dbReference type="OrthoDB" id="3362494at2759"/>
<dbReference type="EMBL" id="KV454002">
    <property type="protein sequence ID" value="ODQ47366.1"/>
    <property type="molecule type" value="Genomic_DNA"/>
</dbReference>
<feature type="compositionally biased region" description="Pro residues" evidence="2">
    <location>
        <begin position="556"/>
        <end position="565"/>
    </location>
</feature>
<feature type="compositionally biased region" description="Basic and acidic residues" evidence="2">
    <location>
        <begin position="900"/>
        <end position="916"/>
    </location>
</feature>
<keyword evidence="5" id="KW-1185">Reference proteome</keyword>
<evidence type="ECO:0000256" key="1">
    <source>
        <dbReference type="SAM" id="Coils"/>
    </source>
</evidence>
<feature type="region of interest" description="Disordered" evidence="2">
    <location>
        <begin position="508"/>
        <end position="573"/>
    </location>
</feature>